<evidence type="ECO:0000313" key="7">
    <source>
        <dbReference type="EMBL" id="OWM82556.1"/>
    </source>
</evidence>
<dbReference type="Proteomes" id="UP000197138">
    <property type="component" value="Unassembled WGS sequence"/>
</dbReference>
<feature type="domain" description="TF-B3" evidence="6">
    <location>
        <begin position="5"/>
        <end position="112"/>
    </location>
</feature>
<evidence type="ECO:0000256" key="4">
    <source>
        <dbReference type="ARBA" id="ARBA00023163"/>
    </source>
</evidence>
<evidence type="ECO:0000256" key="2">
    <source>
        <dbReference type="ARBA" id="ARBA00023015"/>
    </source>
</evidence>
<dbReference type="PANTHER" id="PTHR31140">
    <property type="entry name" value="B3 DOMAIN-CONTAINING TRANSCRIPTION FACTOR ABI3"/>
    <property type="match status" value="1"/>
</dbReference>
<proteinExistence type="predicted"/>
<accession>A0A218XCX5</accession>
<keyword evidence="2" id="KW-0805">Transcription regulation</keyword>
<keyword evidence="5" id="KW-0539">Nucleus</keyword>
<reference evidence="8" key="1">
    <citation type="journal article" date="2017" name="Plant J.">
        <title>The pomegranate (Punica granatum L.) genome and the genomics of punicalagin biosynthesis.</title>
        <authorList>
            <person name="Qin G."/>
            <person name="Xu C."/>
            <person name="Ming R."/>
            <person name="Tang H."/>
            <person name="Guyot R."/>
            <person name="Kramer E.M."/>
            <person name="Hu Y."/>
            <person name="Yi X."/>
            <person name="Qi Y."/>
            <person name="Xu X."/>
            <person name="Gao Z."/>
            <person name="Pan H."/>
            <person name="Jian J."/>
            <person name="Tian Y."/>
            <person name="Yue Z."/>
            <person name="Xu Y."/>
        </authorList>
    </citation>
    <scope>NUCLEOTIDE SEQUENCE [LARGE SCALE GENOMIC DNA]</scope>
    <source>
        <strain evidence="8">cv. Dabenzi</strain>
    </source>
</reference>
<dbReference type="CDD" id="cd10017">
    <property type="entry name" value="B3_DNA"/>
    <property type="match status" value="1"/>
</dbReference>
<dbReference type="SUPFAM" id="SSF101936">
    <property type="entry name" value="DNA-binding pseudobarrel domain"/>
    <property type="match status" value="1"/>
</dbReference>
<dbReference type="PANTHER" id="PTHR31140:SF70">
    <property type="entry name" value="B3 DOMAIN-CONTAINING PROTEIN OS11G0156000"/>
    <property type="match status" value="1"/>
</dbReference>
<dbReference type="PROSITE" id="PS50863">
    <property type="entry name" value="B3"/>
    <property type="match status" value="1"/>
</dbReference>
<organism evidence="7 8">
    <name type="scientific">Punica granatum</name>
    <name type="common">Pomegranate</name>
    <dbReference type="NCBI Taxonomy" id="22663"/>
    <lineage>
        <taxon>Eukaryota</taxon>
        <taxon>Viridiplantae</taxon>
        <taxon>Streptophyta</taxon>
        <taxon>Embryophyta</taxon>
        <taxon>Tracheophyta</taxon>
        <taxon>Spermatophyta</taxon>
        <taxon>Magnoliopsida</taxon>
        <taxon>eudicotyledons</taxon>
        <taxon>Gunneridae</taxon>
        <taxon>Pentapetalae</taxon>
        <taxon>rosids</taxon>
        <taxon>malvids</taxon>
        <taxon>Myrtales</taxon>
        <taxon>Lythraceae</taxon>
        <taxon>Punica</taxon>
    </lineage>
</organism>
<gene>
    <name evidence="7" type="ORF">CDL15_Pgr002131</name>
</gene>
<name>A0A218XCX5_PUNGR</name>
<dbReference type="InterPro" id="IPR044800">
    <property type="entry name" value="LEC2-like"/>
</dbReference>
<protein>
    <recommendedName>
        <fullName evidence="6">TF-B3 domain-containing protein</fullName>
    </recommendedName>
</protein>
<evidence type="ECO:0000313" key="8">
    <source>
        <dbReference type="Proteomes" id="UP000197138"/>
    </source>
</evidence>
<evidence type="ECO:0000256" key="1">
    <source>
        <dbReference type="ARBA" id="ARBA00004123"/>
    </source>
</evidence>
<dbReference type="Gene3D" id="2.40.330.10">
    <property type="entry name" value="DNA-binding pseudobarrel domain"/>
    <property type="match status" value="1"/>
</dbReference>
<dbReference type="Pfam" id="PF02362">
    <property type="entry name" value="B3"/>
    <property type="match status" value="1"/>
</dbReference>
<evidence type="ECO:0000259" key="6">
    <source>
        <dbReference type="PROSITE" id="PS50863"/>
    </source>
</evidence>
<evidence type="ECO:0000256" key="5">
    <source>
        <dbReference type="ARBA" id="ARBA00023242"/>
    </source>
</evidence>
<dbReference type="GO" id="GO:0005634">
    <property type="term" value="C:nucleus"/>
    <property type="evidence" value="ECO:0007669"/>
    <property type="project" value="UniProtKB-SubCell"/>
</dbReference>
<comment type="caution">
    <text evidence="7">The sequence shown here is derived from an EMBL/GenBank/DDBJ whole genome shotgun (WGS) entry which is preliminary data.</text>
</comment>
<keyword evidence="4" id="KW-0804">Transcription</keyword>
<dbReference type="InterPro" id="IPR015300">
    <property type="entry name" value="DNA-bd_pseudobarrel_sf"/>
</dbReference>
<dbReference type="SMART" id="SM01019">
    <property type="entry name" value="B3"/>
    <property type="match status" value="1"/>
</dbReference>
<dbReference type="GO" id="GO:0003700">
    <property type="term" value="F:DNA-binding transcription factor activity"/>
    <property type="evidence" value="ECO:0007669"/>
    <property type="project" value="InterPro"/>
</dbReference>
<comment type="subcellular location">
    <subcellularLocation>
        <location evidence="1">Nucleus</location>
    </subcellularLocation>
</comment>
<dbReference type="EMBL" id="MTKT01002011">
    <property type="protein sequence ID" value="OWM82556.1"/>
    <property type="molecule type" value="Genomic_DNA"/>
</dbReference>
<dbReference type="GO" id="GO:0003677">
    <property type="term" value="F:DNA binding"/>
    <property type="evidence" value="ECO:0007669"/>
    <property type="project" value="UniProtKB-KW"/>
</dbReference>
<evidence type="ECO:0000256" key="3">
    <source>
        <dbReference type="ARBA" id="ARBA00023125"/>
    </source>
</evidence>
<keyword evidence="3" id="KW-0238">DNA-binding</keyword>
<dbReference type="InterPro" id="IPR003340">
    <property type="entry name" value="B3_DNA-bd"/>
</dbReference>
<sequence>MVPMFEKPLTPSDVGKLNRLVIPKQHAEKNFPLEGRPGSGDSALLLSFEDEEASGRWWQFRYSYWSSSQSYVLTKGWNRYVKEKGLGAGDIVSFGRHCADSGHWFIGWKRGQQQNNAGGGIRAAAAEVEDIALSSGAAEDNAGMGSVDNAVRDNRTTEVAGNSRRLRLFGVNLECQLDHGSTPSTIETSPFLSHSATHHHLDSDQSYWSSDCQFYGNVNKLI</sequence>
<dbReference type="AlphaFoldDB" id="A0A218XCX5"/>